<dbReference type="Proteomes" id="UP000315295">
    <property type="component" value="Unassembled WGS sequence"/>
</dbReference>
<protein>
    <submittedName>
        <fullName evidence="2">Uncharacterized protein</fullName>
    </submittedName>
</protein>
<dbReference type="STRING" id="106549.A0A540M8F2"/>
<proteinExistence type="predicted"/>
<dbReference type="AlphaFoldDB" id="A0A540M8F2"/>
<feature type="chain" id="PRO_5021775144" evidence="1">
    <location>
        <begin position="21"/>
        <end position="71"/>
    </location>
</feature>
<accession>A0A540M8F2</accession>
<evidence type="ECO:0000256" key="1">
    <source>
        <dbReference type="SAM" id="SignalP"/>
    </source>
</evidence>
<organism evidence="2 3">
    <name type="scientific">Malus baccata</name>
    <name type="common">Siberian crab apple</name>
    <name type="synonym">Pyrus baccata</name>
    <dbReference type="NCBI Taxonomy" id="106549"/>
    <lineage>
        <taxon>Eukaryota</taxon>
        <taxon>Viridiplantae</taxon>
        <taxon>Streptophyta</taxon>
        <taxon>Embryophyta</taxon>
        <taxon>Tracheophyta</taxon>
        <taxon>Spermatophyta</taxon>
        <taxon>Magnoliopsida</taxon>
        <taxon>eudicotyledons</taxon>
        <taxon>Gunneridae</taxon>
        <taxon>Pentapetalae</taxon>
        <taxon>rosids</taxon>
        <taxon>fabids</taxon>
        <taxon>Rosales</taxon>
        <taxon>Rosaceae</taxon>
        <taxon>Amygdaloideae</taxon>
        <taxon>Maleae</taxon>
        <taxon>Malus</taxon>
    </lineage>
</organism>
<sequence length="71" mass="7674">MRVAFMLLVTEFQSYAGAQGDGVNYSRQADNLPTPEVIEALKGSGIQVILGTLDADVPTLVNDLAFANIWF</sequence>
<comment type="caution">
    <text evidence="2">The sequence shown here is derived from an EMBL/GenBank/DDBJ whole genome shotgun (WGS) entry which is preliminary data.</text>
</comment>
<evidence type="ECO:0000313" key="2">
    <source>
        <dbReference type="EMBL" id="TQD94749.1"/>
    </source>
</evidence>
<reference evidence="2 3" key="1">
    <citation type="journal article" date="2019" name="G3 (Bethesda)">
        <title>Sequencing of a Wild Apple (Malus baccata) Genome Unravels the Differences Between Cultivated and Wild Apple Species Regarding Disease Resistance and Cold Tolerance.</title>
        <authorList>
            <person name="Chen X."/>
        </authorList>
    </citation>
    <scope>NUCLEOTIDE SEQUENCE [LARGE SCALE GENOMIC DNA]</scope>
    <source>
        <strain evidence="3">cv. Shandingzi</strain>
        <tissue evidence="2">Leaves</tissue>
    </source>
</reference>
<evidence type="ECO:0000313" key="3">
    <source>
        <dbReference type="Proteomes" id="UP000315295"/>
    </source>
</evidence>
<name>A0A540M8F2_MALBA</name>
<keyword evidence="1" id="KW-0732">Signal</keyword>
<dbReference type="EMBL" id="VIEB01000338">
    <property type="protein sequence ID" value="TQD94749.1"/>
    <property type="molecule type" value="Genomic_DNA"/>
</dbReference>
<feature type="signal peptide" evidence="1">
    <location>
        <begin position="1"/>
        <end position="20"/>
    </location>
</feature>
<gene>
    <name evidence="2" type="ORF">C1H46_019692</name>
</gene>
<keyword evidence="3" id="KW-1185">Reference proteome</keyword>